<protein>
    <recommendedName>
        <fullName evidence="3">Solute-binding protein family 3/N-terminal domain-containing protein</fullName>
    </recommendedName>
</protein>
<organism evidence="1 2">
    <name type="scientific">Kinneretia aquatilis</name>
    <dbReference type="NCBI Taxonomy" id="2070761"/>
    <lineage>
        <taxon>Bacteria</taxon>
        <taxon>Pseudomonadati</taxon>
        <taxon>Pseudomonadota</taxon>
        <taxon>Betaproteobacteria</taxon>
        <taxon>Burkholderiales</taxon>
        <taxon>Sphaerotilaceae</taxon>
        <taxon>Roseateles</taxon>
    </lineage>
</organism>
<dbReference type="RefSeq" id="WP_102768674.1">
    <property type="nucleotide sequence ID" value="NZ_POSP01000003.1"/>
</dbReference>
<comment type="caution">
    <text evidence="1">The sequence shown here is derived from an EMBL/GenBank/DDBJ whole genome shotgun (WGS) entry which is preliminary data.</text>
</comment>
<evidence type="ECO:0000313" key="1">
    <source>
        <dbReference type="EMBL" id="PND38756.1"/>
    </source>
</evidence>
<proteinExistence type="predicted"/>
<name>A0A2N8KZ67_9BURK</name>
<dbReference type="NCBIfam" id="TIGR02285">
    <property type="entry name" value="TIGR02285 family protein"/>
    <property type="match status" value="1"/>
</dbReference>
<sequence>MSPIWASAQTAPTDPGPEPGVIRWMVRDVPPHFTYPGGKPPQRASELVGHGEIDGFLRLLIQQLPQYRHEFLDAGFPRFEALVRQGQTLCSPLHVSTPERLGWLYFTHVHPPLVSRQLAVIARRELAPRLERFERAGRQVLLSELLQSDLVGLLPRDRAFGPKIDAALQAAGSKAPKSVVAGRHMHLLAMLLAQRMDYTLDYPSAVDEYLKSQGLPSTELIKLPVQEGISTQLATYACSRTPEGRKQIEAIDQAVRKMAADPQREAWIQSWRGSSLDEGDRQRLKRYLDERARGGPQID</sequence>
<gene>
    <name evidence="1" type="ORF">C1O66_15315</name>
</gene>
<evidence type="ECO:0000313" key="2">
    <source>
        <dbReference type="Proteomes" id="UP000235916"/>
    </source>
</evidence>
<accession>A0A2N8KZ67</accession>
<dbReference type="EMBL" id="POSP01000003">
    <property type="protein sequence ID" value="PND38756.1"/>
    <property type="molecule type" value="Genomic_DNA"/>
</dbReference>
<evidence type="ECO:0008006" key="3">
    <source>
        <dbReference type="Google" id="ProtNLM"/>
    </source>
</evidence>
<dbReference type="OrthoDB" id="9150746at2"/>
<dbReference type="InterPro" id="IPR011972">
    <property type="entry name" value="CHP02285"/>
</dbReference>
<keyword evidence="2" id="KW-1185">Reference proteome</keyword>
<dbReference type="AlphaFoldDB" id="A0A2N8KZ67"/>
<reference evidence="1 2" key="1">
    <citation type="submission" date="2018-01" db="EMBL/GenBank/DDBJ databases">
        <title>Draft genome sequence of Paucibacter aquatile CR182 isolated from freshwater of the Nakdong River.</title>
        <authorList>
            <person name="Choi A."/>
            <person name="Chung E.J."/>
        </authorList>
    </citation>
    <scope>NUCLEOTIDE SEQUENCE [LARGE SCALE GENOMIC DNA]</scope>
    <source>
        <strain evidence="1 2">CR182</strain>
    </source>
</reference>
<dbReference type="SUPFAM" id="SSF53850">
    <property type="entry name" value="Periplasmic binding protein-like II"/>
    <property type="match status" value="1"/>
</dbReference>
<dbReference type="Proteomes" id="UP000235916">
    <property type="component" value="Unassembled WGS sequence"/>
</dbReference>